<keyword evidence="2" id="KW-1185">Reference proteome</keyword>
<dbReference type="AlphaFoldDB" id="A0A3B7R319"/>
<dbReference type="OrthoDB" id="1444051at2"/>
<dbReference type="Proteomes" id="UP000262802">
    <property type="component" value="Chromosome"/>
</dbReference>
<dbReference type="EMBL" id="CP032317">
    <property type="protein sequence ID" value="AYA36041.1"/>
    <property type="molecule type" value="Genomic_DNA"/>
</dbReference>
<evidence type="ECO:0000313" key="1">
    <source>
        <dbReference type="EMBL" id="AYA36041.1"/>
    </source>
</evidence>
<protein>
    <submittedName>
        <fullName evidence="1">Uncharacterized protein</fullName>
    </submittedName>
</protein>
<accession>A0A3B7R319</accession>
<evidence type="ECO:0000313" key="2">
    <source>
        <dbReference type="Proteomes" id="UP000262802"/>
    </source>
</evidence>
<gene>
    <name evidence="1" type="ORF">D3Y59_02585</name>
</gene>
<sequence>MRPELARLARIEQQLLGAPAATSPAEWQQLLILDADLAADAQAQAQLYAGIALAGRRQLRHELDAIHAQLYGPVAAGWLRHTAARLRQLLPRWPRLRPRS</sequence>
<proteinExistence type="predicted"/>
<name>A0A3B7R319_9BACT</name>
<organism evidence="1 2">
    <name type="scientific">Hymenobacter oligotrophus</name>
    <dbReference type="NCBI Taxonomy" id="2319843"/>
    <lineage>
        <taxon>Bacteria</taxon>
        <taxon>Pseudomonadati</taxon>
        <taxon>Bacteroidota</taxon>
        <taxon>Cytophagia</taxon>
        <taxon>Cytophagales</taxon>
        <taxon>Hymenobacteraceae</taxon>
        <taxon>Hymenobacter</taxon>
    </lineage>
</organism>
<reference evidence="1 2" key="1">
    <citation type="submission" date="2018-09" db="EMBL/GenBank/DDBJ databases">
        <title>Hymenobacter medium sp. nov., isolated from R2A medium.</title>
        <authorList>
            <person name="Yingchao G."/>
        </authorList>
    </citation>
    <scope>NUCLEOTIDE SEQUENCE [LARGE SCALE GENOMIC DNA]</scope>
    <source>
        <strain evidence="2">sh-6</strain>
    </source>
</reference>
<dbReference type="KEGG" id="hyh:D3Y59_02585"/>
<dbReference type="RefSeq" id="WP_119443628.1">
    <property type="nucleotide sequence ID" value="NZ_CP032317.1"/>
</dbReference>